<geneLocation type="plasmid" evidence="2 3">
    <name>pshk1</name>
</geneLocation>
<dbReference type="EMBL" id="CP102517">
    <property type="protein sequence ID" value="UUY52791.1"/>
    <property type="molecule type" value="Genomic_DNA"/>
</dbReference>
<name>A0ABY5Q8L7_9ACTN</name>
<proteinExistence type="predicted"/>
<keyword evidence="3" id="KW-1185">Reference proteome</keyword>
<dbReference type="GeneID" id="95579071"/>
<dbReference type="Proteomes" id="UP001057738">
    <property type="component" value="Plasmid pshk1"/>
</dbReference>
<protein>
    <submittedName>
        <fullName evidence="2">Uncharacterized protein</fullName>
    </submittedName>
</protein>
<feature type="coiled-coil region" evidence="1">
    <location>
        <begin position="8"/>
        <end position="35"/>
    </location>
</feature>
<evidence type="ECO:0000256" key="1">
    <source>
        <dbReference type="SAM" id="Coils"/>
    </source>
</evidence>
<gene>
    <name evidence="2" type="ORF">NRK68_36665</name>
</gene>
<evidence type="ECO:0000313" key="2">
    <source>
        <dbReference type="EMBL" id="UUY52791.1"/>
    </source>
</evidence>
<dbReference type="RefSeq" id="WP_257858488.1">
    <property type="nucleotide sequence ID" value="NZ_CP102517.1"/>
</dbReference>
<reference evidence="2" key="1">
    <citation type="submission" date="2022-08" db="EMBL/GenBank/DDBJ databases">
        <authorList>
            <person name="Tian L."/>
        </authorList>
    </citation>
    <scope>NUCLEOTIDE SEQUENCE</scope>
    <source>
        <strain evidence="2">CM253</strain>
        <plasmid evidence="2">pshk1</plasmid>
    </source>
</reference>
<evidence type="ECO:0000313" key="3">
    <source>
        <dbReference type="Proteomes" id="UP001057738"/>
    </source>
</evidence>
<sequence length="123" mass="13182">MPEDDVKAALAAKRIAELETELDRFSAMLSNLQDVPGSSGHRYASERIEQIVAEIEALRAPTEEPTPERDGPPAHTVLLGIGFVVAAYGLTQRAWTALLIGVALMGVSQLVKPKDVDTDTKGS</sequence>
<organism evidence="2 3">
    <name type="scientific">Streptomyces yangpuensis</name>
    <dbReference type="NCBI Taxonomy" id="1648182"/>
    <lineage>
        <taxon>Bacteria</taxon>
        <taxon>Bacillati</taxon>
        <taxon>Actinomycetota</taxon>
        <taxon>Actinomycetes</taxon>
        <taxon>Kitasatosporales</taxon>
        <taxon>Streptomycetaceae</taxon>
        <taxon>Streptomyces</taxon>
    </lineage>
</organism>
<keyword evidence="2" id="KW-0614">Plasmid</keyword>
<keyword evidence="1" id="KW-0175">Coiled coil</keyword>
<accession>A0ABY5Q8L7</accession>